<dbReference type="Proteomes" id="UP000252519">
    <property type="component" value="Unassembled WGS sequence"/>
</dbReference>
<accession>A0A368GIK1</accession>
<organism evidence="1 2">
    <name type="scientific">Ancylostoma caninum</name>
    <name type="common">Dog hookworm</name>
    <dbReference type="NCBI Taxonomy" id="29170"/>
    <lineage>
        <taxon>Eukaryota</taxon>
        <taxon>Metazoa</taxon>
        <taxon>Ecdysozoa</taxon>
        <taxon>Nematoda</taxon>
        <taxon>Chromadorea</taxon>
        <taxon>Rhabditida</taxon>
        <taxon>Rhabditina</taxon>
        <taxon>Rhabditomorpha</taxon>
        <taxon>Strongyloidea</taxon>
        <taxon>Ancylostomatidae</taxon>
        <taxon>Ancylostomatinae</taxon>
        <taxon>Ancylostoma</taxon>
    </lineage>
</organism>
<gene>
    <name evidence="1" type="ORF">ANCCAN_09789</name>
</gene>
<evidence type="ECO:0000313" key="1">
    <source>
        <dbReference type="EMBL" id="RCN44206.1"/>
    </source>
</evidence>
<reference evidence="1 2" key="1">
    <citation type="submission" date="2014-10" db="EMBL/GenBank/DDBJ databases">
        <title>Draft genome of the hookworm Ancylostoma caninum.</title>
        <authorList>
            <person name="Mitreva M."/>
        </authorList>
    </citation>
    <scope>NUCLEOTIDE SEQUENCE [LARGE SCALE GENOMIC DNA]</scope>
    <source>
        <strain evidence="1 2">Baltimore</strain>
    </source>
</reference>
<name>A0A368GIK1_ANCCA</name>
<dbReference type="EMBL" id="JOJR01000135">
    <property type="protein sequence ID" value="RCN44206.1"/>
    <property type="molecule type" value="Genomic_DNA"/>
</dbReference>
<sequence length="83" mass="9220">MENSRRRVLRPEKMPKVKVTLGIGMMRVLEWIMTGAASPHPHTELEGKVEYGELRSAVDGENILQEALALLDDVIDTLGPHAT</sequence>
<comment type="caution">
    <text evidence="1">The sequence shown here is derived from an EMBL/GenBank/DDBJ whole genome shotgun (WGS) entry which is preliminary data.</text>
</comment>
<proteinExistence type="predicted"/>
<protein>
    <submittedName>
        <fullName evidence="1">Uncharacterized protein</fullName>
    </submittedName>
</protein>
<dbReference type="AlphaFoldDB" id="A0A368GIK1"/>
<keyword evidence="2" id="KW-1185">Reference proteome</keyword>
<evidence type="ECO:0000313" key="2">
    <source>
        <dbReference type="Proteomes" id="UP000252519"/>
    </source>
</evidence>